<evidence type="ECO:0000313" key="7">
    <source>
        <dbReference type="EMBL" id="KAH0755555.1"/>
    </source>
</evidence>
<keyword evidence="8" id="KW-1185">Reference proteome</keyword>
<feature type="domain" description="Pyrrolo-quinoline quinone repeat" evidence="6">
    <location>
        <begin position="54"/>
        <end position="305"/>
    </location>
</feature>
<dbReference type="PANTHER" id="PTHR32303:SF10">
    <property type="entry name" value="OUTER MEMBRANE PROTEIN ASSEMBLY FACTOR BAMB"/>
    <property type="match status" value="1"/>
</dbReference>
<accession>A0ABQ7UUP6</accession>
<comment type="caution">
    <text evidence="7">The sequence shown here is derived from an EMBL/GenBank/DDBJ whole genome shotgun (WGS) entry which is preliminary data.</text>
</comment>
<dbReference type="Gene3D" id="2.140.10.10">
    <property type="entry name" value="Quinoprotein alcohol dehydrogenase-like superfamily"/>
    <property type="match status" value="2"/>
</dbReference>
<feature type="region of interest" description="Disordered" evidence="4">
    <location>
        <begin position="267"/>
        <end position="286"/>
    </location>
</feature>
<sequence>MLSITANSHPNWHNKKHHTLGNWINHGGDLYNQRYAYGENKISPKSASKLRLKWEFKAGKDITATPAIFDGILYFPSWNGNIYAVRAEDGVVVWKKSLHELTGISGSFNASLLPNVTSIVARATPSVVFDKDLLIVGVYGPSLVLGLKRSNGNLVWSTKLDHHPTSVVTMSGTYYKGAFYIGTSSLEEGAEIDKCCYFRGSFLKLDIDTGKIIWKTFMLPENGGKIGGYSGAAVWGSSPSIDSQRNHVYIATGNLYSVPKRIADCQKEQNQQNHTDPTQPDKCIEPENHSDSILALDLNSGEIEWYKQLGGYDVWFVACMNSTNPNCPIGPSPDYDFGEAPMMLSVVVNGWKKVDIVAAVQKSGIAWALKRDSGKLFWTTEAGPGGIGGGGGIWGAATDTKRVYTGIANTGNLNYTLYPSTKITTGGAWVAMDAQTGEILWTIAVPNNGRSNPVTVANGVLLAGSQNPKGPIYVINAKTGKILWSNETGATVYGGMSVSNGCFYVGNGYRSGIGVFNPNNTGGTSLFAYCWHNKKHHTLGNWINHGGDLYNQRYAYGEKKISPMSASKLRLKWEFKAGKDITATPAIFNGILYFPSWNGNIYAVRGEDGVVIWKKSLKELTGINGSFNSSSLPNVTSIVARATPSVVFDKDLLIVGVYGPSLVLGLKRSNGNLVWSTKLDHHPASVVTMSGTYYKGAFYVGTSSLEEGAEIDKCCYFRGSFLKLDVETGKILWKTFMLPENGGKIGNYSGAAVWGSSPSIDSRRNHVYIATGNLYSVPKRIEDCQKEQNQQNHTDPTQPDKCIEPENHSDSIMALDLDSGEIEWYKQLGGYDVWFVACANSTNPNCPIGPSPDYDFGEAPMMLSVVVNGRKKVDIVAAVQKSGIAWALKRDNGKLFWTTEAGPGGIGGGGIWGAATDTKRVYTGIANTGNLNYTLYPSTNITTGGAWVAMDAQTGEILWTTAVPNNGRSNPVTVANGVLLAGSQNPRGPIYAISAKTGKILWSNKTGATVFGGMSVSNGCFYVGHGYRSGIGVFNPNNTGGTSLFAYCVY</sequence>
<organism evidence="7 8">
    <name type="scientific">Solanum tuberosum</name>
    <name type="common">Potato</name>
    <dbReference type="NCBI Taxonomy" id="4113"/>
    <lineage>
        <taxon>Eukaryota</taxon>
        <taxon>Viridiplantae</taxon>
        <taxon>Streptophyta</taxon>
        <taxon>Embryophyta</taxon>
        <taxon>Tracheophyta</taxon>
        <taxon>Spermatophyta</taxon>
        <taxon>Magnoliopsida</taxon>
        <taxon>eudicotyledons</taxon>
        <taxon>Gunneridae</taxon>
        <taxon>Pentapetalae</taxon>
        <taxon>asterids</taxon>
        <taxon>lamiids</taxon>
        <taxon>Solanales</taxon>
        <taxon>Solanaceae</taxon>
        <taxon>Solanoideae</taxon>
        <taxon>Solaneae</taxon>
        <taxon>Solanum</taxon>
    </lineage>
</organism>
<feature type="compositionally biased region" description="Polar residues" evidence="4">
    <location>
        <begin position="268"/>
        <end position="278"/>
    </location>
</feature>
<dbReference type="InterPro" id="IPR011047">
    <property type="entry name" value="Quinoprotein_ADH-like_sf"/>
</dbReference>
<evidence type="ECO:0000259" key="5">
    <source>
        <dbReference type="Pfam" id="PF01011"/>
    </source>
</evidence>
<keyword evidence="3" id="KW-0560">Oxidoreductase</keyword>
<name>A0ABQ7UUP6_SOLTU</name>
<dbReference type="Pfam" id="PF13360">
    <property type="entry name" value="PQQ_2"/>
    <property type="match status" value="2"/>
</dbReference>
<dbReference type="Proteomes" id="UP000826656">
    <property type="component" value="Unassembled WGS sequence"/>
</dbReference>
<dbReference type="EMBL" id="JAIVGD010000018">
    <property type="protein sequence ID" value="KAH0755555.1"/>
    <property type="molecule type" value="Genomic_DNA"/>
</dbReference>
<feature type="domain" description="Pyrrolo-quinoline quinone repeat" evidence="5">
    <location>
        <begin position="542"/>
        <end position="900"/>
    </location>
</feature>
<comment type="cofactor">
    <cofactor evidence="1">
        <name>pyrroloquinoline quinone</name>
        <dbReference type="ChEBI" id="CHEBI:58442"/>
    </cofactor>
</comment>
<gene>
    <name evidence="7" type="ORF">KY290_025825</name>
</gene>
<comment type="similarity">
    <text evidence="2">Belongs to the bacterial PQQ dehydrogenase family.</text>
</comment>
<evidence type="ECO:0000256" key="1">
    <source>
        <dbReference type="ARBA" id="ARBA00001931"/>
    </source>
</evidence>
<dbReference type="Pfam" id="PF01011">
    <property type="entry name" value="PQQ"/>
    <property type="match status" value="1"/>
</dbReference>
<protein>
    <recommendedName>
        <fullName evidence="5 6">Pyrrolo-quinoline quinone repeat domain-containing protein</fullName>
    </recommendedName>
</protein>
<evidence type="ECO:0000256" key="2">
    <source>
        <dbReference type="ARBA" id="ARBA00008156"/>
    </source>
</evidence>
<dbReference type="SUPFAM" id="SSF50998">
    <property type="entry name" value="Quinoprotein alcohol dehydrogenase-like"/>
    <property type="match status" value="2"/>
</dbReference>
<dbReference type="InterPro" id="IPR018391">
    <property type="entry name" value="PQQ_b-propeller_rpt"/>
</dbReference>
<evidence type="ECO:0000259" key="6">
    <source>
        <dbReference type="Pfam" id="PF13360"/>
    </source>
</evidence>
<proteinExistence type="inferred from homology"/>
<evidence type="ECO:0000256" key="3">
    <source>
        <dbReference type="ARBA" id="ARBA00023002"/>
    </source>
</evidence>
<reference evidence="7 8" key="1">
    <citation type="journal article" date="2021" name="bioRxiv">
        <title>Chromosome-scale and haplotype-resolved genome assembly of a tetraploid potato cultivar.</title>
        <authorList>
            <person name="Sun H."/>
            <person name="Jiao W.-B."/>
            <person name="Krause K."/>
            <person name="Campoy J.A."/>
            <person name="Goel M."/>
            <person name="Folz-Donahue K."/>
            <person name="Kukat C."/>
            <person name="Huettel B."/>
            <person name="Schneeberger K."/>
        </authorList>
    </citation>
    <scope>NUCLEOTIDE SEQUENCE [LARGE SCALE GENOMIC DNA]</scope>
    <source>
        <strain evidence="7">SolTubOtavaFocal</strain>
        <tissue evidence="7">Leaves</tissue>
    </source>
</reference>
<dbReference type="SMART" id="SM00564">
    <property type="entry name" value="PQQ"/>
    <property type="match status" value="12"/>
</dbReference>
<dbReference type="InterPro" id="IPR002372">
    <property type="entry name" value="PQQ_rpt_dom"/>
</dbReference>
<evidence type="ECO:0000256" key="4">
    <source>
        <dbReference type="SAM" id="MobiDB-lite"/>
    </source>
</evidence>
<evidence type="ECO:0000313" key="8">
    <source>
        <dbReference type="Proteomes" id="UP000826656"/>
    </source>
</evidence>
<feature type="domain" description="Pyrrolo-quinoline quinone repeat" evidence="6">
    <location>
        <begin position="366"/>
        <end position="490"/>
    </location>
</feature>
<dbReference type="PANTHER" id="PTHR32303">
    <property type="entry name" value="QUINOPROTEIN ALCOHOL DEHYDROGENASE (CYTOCHROME C)"/>
    <property type="match status" value="1"/>
</dbReference>